<dbReference type="PANTHER" id="PTHR43133">
    <property type="entry name" value="RNA POLYMERASE ECF-TYPE SIGMA FACTO"/>
    <property type="match status" value="1"/>
</dbReference>
<evidence type="ECO:0000256" key="3">
    <source>
        <dbReference type="ARBA" id="ARBA00023082"/>
    </source>
</evidence>
<dbReference type="InterPro" id="IPR013249">
    <property type="entry name" value="RNA_pol_sigma70_r4_t2"/>
</dbReference>
<dbReference type="InterPro" id="IPR013325">
    <property type="entry name" value="RNA_pol_sigma_r2"/>
</dbReference>
<keyword evidence="4 6" id="KW-0238">DNA-binding</keyword>
<dbReference type="Gene3D" id="1.10.10.10">
    <property type="entry name" value="Winged helix-like DNA-binding domain superfamily/Winged helix DNA-binding domain"/>
    <property type="match status" value="1"/>
</dbReference>
<evidence type="ECO:0000259" key="7">
    <source>
        <dbReference type="Pfam" id="PF04542"/>
    </source>
</evidence>
<dbReference type="InterPro" id="IPR014284">
    <property type="entry name" value="RNA_pol_sigma-70_dom"/>
</dbReference>
<evidence type="ECO:0000256" key="6">
    <source>
        <dbReference type="RuleBase" id="RU000716"/>
    </source>
</evidence>
<protein>
    <recommendedName>
        <fullName evidence="6">RNA polymerase sigma factor</fullName>
    </recommendedName>
</protein>
<dbReference type="GO" id="GO:0006352">
    <property type="term" value="P:DNA-templated transcription initiation"/>
    <property type="evidence" value="ECO:0007669"/>
    <property type="project" value="InterPro"/>
</dbReference>
<keyword evidence="10" id="KW-1185">Reference proteome</keyword>
<dbReference type="NCBIfam" id="TIGR02937">
    <property type="entry name" value="sigma70-ECF"/>
    <property type="match status" value="1"/>
</dbReference>
<comment type="caution">
    <text evidence="9">The sequence shown here is derived from an EMBL/GenBank/DDBJ whole genome shotgun (WGS) entry which is preliminary data.</text>
</comment>
<dbReference type="InterPro" id="IPR036388">
    <property type="entry name" value="WH-like_DNA-bd_sf"/>
</dbReference>
<keyword evidence="5 6" id="KW-0804">Transcription</keyword>
<comment type="similarity">
    <text evidence="1 6">Belongs to the sigma-70 factor family. ECF subfamily.</text>
</comment>
<dbReference type="InterPro" id="IPR039425">
    <property type="entry name" value="RNA_pol_sigma-70-like"/>
</dbReference>
<evidence type="ECO:0000313" key="10">
    <source>
        <dbReference type="Proteomes" id="UP000281955"/>
    </source>
</evidence>
<accession>A0A420XLE9</accession>
<feature type="domain" description="RNA polymerase sigma factor 70 region 4 type 2" evidence="8">
    <location>
        <begin position="138"/>
        <end position="190"/>
    </location>
</feature>
<organism evidence="9 10">
    <name type="scientific">Motilibacter peucedani</name>
    <dbReference type="NCBI Taxonomy" id="598650"/>
    <lineage>
        <taxon>Bacteria</taxon>
        <taxon>Bacillati</taxon>
        <taxon>Actinomycetota</taxon>
        <taxon>Actinomycetes</taxon>
        <taxon>Motilibacterales</taxon>
        <taxon>Motilibacteraceae</taxon>
        <taxon>Motilibacter</taxon>
    </lineage>
</organism>
<dbReference type="InParanoid" id="A0A420XLE9"/>
<dbReference type="GO" id="GO:0016987">
    <property type="term" value="F:sigma factor activity"/>
    <property type="evidence" value="ECO:0007669"/>
    <property type="project" value="UniProtKB-KW"/>
</dbReference>
<evidence type="ECO:0000256" key="4">
    <source>
        <dbReference type="ARBA" id="ARBA00023125"/>
    </source>
</evidence>
<dbReference type="PROSITE" id="PS01063">
    <property type="entry name" value="SIGMA70_ECF"/>
    <property type="match status" value="1"/>
</dbReference>
<feature type="domain" description="RNA polymerase sigma-70 region 2" evidence="7">
    <location>
        <begin position="38"/>
        <end position="104"/>
    </location>
</feature>
<dbReference type="InterPro" id="IPR007627">
    <property type="entry name" value="RNA_pol_sigma70_r2"/>
</dbReference>
<evidence type="ECO:0000256" key="1">
    <source>
        <dbReference type="ARBA" id="ARBA00010641"/>
    </source>
</evidence>
<dbReference type="AlphaFoldDB" id="A0A420XLE9"/>
<dbReference type="PANTHER" id="PTHR43133:SF66">
    <property type="entry name" value="ECF RNA POLYMERASE SIGMA FACTOR SIGK"/>
    <property type="match status" value="1"/>
</dbReference>
<dbReference type="SUPFAM" id="SSF88659">
    <property type="entry name" value="Sigma3 and sigma4 domains of RNA polymerase sigma factors"/>
    <property type="match status" value="1"/>
</dbReference>
<dbReference type="GO" id="GO:0006950">
    <property type="term" value="P:response to stress"/>
    <property type="evidence" value="ECO:0007669"/>
    <property type="project" value="UniProtKB-ARBA"/>
</dbReference>
<name>A0A420XLE9_9ACTN</name>
<proteinExistence type="inferred from homology"/>
<reference evidence="9 10" key="1">
    <citation type="submission" date="2018-10" db="EMBL/GenBank/DDBJ databases">
        <title>Genomic Encyclopedia of Archaeal and Bacterial Type Strains, Phase II (KMG-II): from individual species to whole genera.</title>
        <authorList>
            <person name="Goeker M."/>
        </authorList>
    </citation>
    <scope>NUCLEOTIDE SEQUENCE [LARGE SCALE GENOMIC DNA]</scope>
    <source>
        <strain evidence="9 10">RP-AC37</strain>
    </source>
</reference>
<keyword evidence="2 6" id="KW-0805">Transcription regulation</keyword>
<dbReference type="Pfam" id="PF08281">
    <property type="entry name" value="Sigma70_r4_2"/>
    <property type="match status" value="1"/>
</dbReference>
<dbReference type="Gene3D" id="1.10.1740.10">
    <property type="match status" value="1"/>
</dbReference>
<dbReference type="CDD" id="cd06171">
    <property type="entry name" value="Sigma70_r4"/>
    <property type="match status" value="1"/>
</dbReference>
<evidence type="ECO:0000256" key="5">
    <source>
        <dbReference type="ARBA" id="ARBA00023163"/>
    </source>
</evidence>
<evidence type="ECO:0000256" key="2">
    <source>
        <dbReference type="ARBA" id="ARBA00023015"/>
    </source>
</evidence>
<dbReference type="Pfam" id="PF04542">
    <property type="entry name" value="Sigma70_r2"/>
    <property type="match status" value="1"/>
</dbReference>
<gene>
    <name evidence="9" type="ORF">CLV35_3108</name>
</gene>
<dbReference type="InterPro" id="IPR000838">
    <property type="entry name" value="RNA_pol_sigma70_ECF_CS"/>
</dbReference>
<dbReference type="EMBL" id="RBWV01000014">
    <property type="protein sequence ID" value="RKS71312.1"/>
    <property type="molecule type" value="Genomic_DNA"/>
</dbReference>
<evidence type="ECO:0000259" key="8">
    <source>
        <dbReference type="Pfam" id="PF08281"/>
    </source>
</evidence>
<evidence type="ECO:0000313" key="9">
    <source>
        <dbReference type="EMBL" id="RKS71312.1"/>
    </source>
</evidence>
<sequence>MSTESRPPRPASATASDSDLSSALVAVGKGDAAAFDLLYQATRRALWARADAVLHDPDLSEEVAQEVLAQVWVQASRFDPSQGAAMAWLSAITHRRAVDRVRSVQAERRRDREHQFSNERLLAEVDVDEVVAVRLATEEVRRQLGVLPAVQREAVVLSFFAGRTHVQISEQLGVPLGTVKSRIRDGLLRLAAAVDGMSGGAPSLSPPAAPGSTGR</sequence>
<keyword evidence="3 6" id="KW-0731">Sigma factor</keyword>
<dbReference type="GO" id="GO:0003677">
    <property type="term" value="F:DNA binding"/>
    <property type="evidence" value="ECO:0007669"/>
    <property type="project" value="UniProtKB-KW"/>
</dbReference>
<dbReference type="RefSeq" id="WP_231121888.1">
    <property type="nucleotide sequence ID" value="NZ_RBWV01000014.1"/>
</dbReference>
<dbReference type="InterPro" id="IPR013324">
    <property type="entry name" value="RNA_pol_sigma_r3/r4-like"/>
</dbReference>
<dbReference type="Proteomes" id="UP000281955">
    <property type="component" value="Unassembled WGS sequence"/>
</dbReference>
<dbReference type="SUPFAM" id="SSF88946">
    <property type="entry name" value="Sigma2 domain of RNA polymerase sigma factors"/>
    <property type="match status" value="1"/>
</dbReference>